<sequence>MSKHLLESESLSLRAADWSDRKSSTSPKVPGSWPRGFTPSPDLVRSQPVFQVVVDTPREIIEDSRPPEMPVYAGVRREVDLHEQYRYVADFGLCYLNLFNVREHGTLEATLGLRTSLEDLIFHGEHRCMSKYAFAVTWQPFKSNQYLLHLEPVVKDDWRYVIRGRFFVEDLAQLTSQVFPGVPYYDIFIGGKSRQRQKPAAQANVQVLSVLTLKDPPKSLQQQWTEQPDFEVCRCQVHRQPISGPRSGCSGASSGNHPVIKAAFEGRKDMCHAEPGTRRADFALLRLALFGTTDVPSYKTGVHPPEVRALASQTRASLGDFGAGYCSFRAIMPDMMWRSARLLGPDHYGADLLRLLPWVGKSKGKSLKIMDMGNHFYHVTEDNSRPGQNDRRGRELDLDRRETG</sequence>
<proteinExistence type="predicted"/>
<feature type="domain" description="Peptidase C7" evidence="2">
    <location>
        <begin position="192"/>
        <end position="404"/>
    </location>
</feature>
<accession>J9V8T5</accession>
<evidence type="ECO:0000259" key="2">
    <source>
        <dbReference type="PROSITE" id="PS51877"/>
    </source>
</evidence>
<protein>
    <recommendedName>
        <fullName evidence="2">Peptidase C7 domain-containing protein</fullName>
    </recommendedName>
</protein>
<dbReference type="GO" id="GO:0006508">
    <property type="term" value="P:proteolysis"/>
    <property type="evidence" value="ECO:0007669"/>
    <property type="project" value="InterPro"/>
</dbReference>
<reference evidence="3" key="1">
    <citation type="submission" date="2012-07" db="EMBL/GenBank/DDBJ databases">
        <authorList>
            <person name="Cheng M."/>
            <person name="McBeath J."/>
        </authorList>
    </citation>
    <scope>NUCLEOTIDE SEQUENCE</scope>
    <source>
        <strain evidence="3">1</strain>
    </source>
</reference>
<dbReference type="GO" id="GO:0004197">
    <property type="term" value="F:cysteine-type endopeptidase activity"/>
    <property type="evidence" value="ECO:0007669"/>
    <property type="project" value="InterPro"/>
</dbReference>
<evidence type="ECO:0000313" key="3">
    <source>
        <dbReference type="EMBL" id="AFR77083.1"/>
    </source>
</evidence>
<dbReference type="Pfam" id="PF01830">
    <property type="entry name" value="Peptidase_C7"/>
    <property type="match status" value="1"/>
</dbReference>
<feature type="region of interest" description="Disordered" evidence="1">
    <location>
        <begin position="380"/>
        <end position="404"/>
    </location>
</feature>
<evidence type="ECO:0000256" key="1">
    <source>
        <dbReference type="SAM" id="MobiDB-lite"/>
    </source>
</evidence>
<dbReference type="PROSITE" id="PS51877">
    <property type="entry name" value="HAV_P29_PRO"/>
    <property type="match status" value="1"/>
</dbReference>
<name>J9V8T5_9VIRU</name>
<organism evidence="3">
    <name type="scientific">Trichoderma hypovirus</name>
    <dbReference type="NCBI Taxonomy" id="1231972"/>
    <lineage>
        <taxon>Viruses</taxon>
        <taxon>Riboviria</taxon>
        <taxon>Orthornavirae</taxon>
        <taxon>Pisuviricota</taxon>
        <taxon>Duplopiviricetes</taxon>
        <taxon>Durnavirales</taxon>
        <taxon>Hypoviridae</taxon>
        <taxon>Hypovirus</taxon>
    </lineage>
</organism>
<dbReference type="InterPro" id="IPR002704">
    <property type="entry name" value="Peptidase_C7_dom"/>
</dbReference>
<dbReference type="EMBL" id="JX291540">
    <property type="protein sequence ID" value="AFR77083.1"/>
    <property type="molecule type" value="Genomic_RNA"/>
</dbReference>
<feature type="region of interest" description="Disordered" evidence="1">
    <location>
        <begin position="16"/>
        <end position="38"/>
    </location>
</feature>